<sequence length="127" mass="13984">METINITPNPRILEVITNNPMPPINALCELIDNSIDGFMISEEKGDKIQNQFIDISIPSRKDLENNIGRLIIRDNGLGLSLEDANNALRAGYSGHEAIGKLGLFGMGFNISTGKLGKKTVFKTTRKR</sequence>
<dbReference type="InterPro" id="IPR036890">
    <property type="entry name" value="HATPase_C_sf"/>
</dbReference>
<organism evidence="1">
    <name type="scientific">marine sediment metagenome</name>
    <dbReference type="NCBI Taxonomy" id="412755"/>
    <lineage>
        <taxon>unclassified sequences</taxon>
        <taxon>metagenomes</taxon>
        <taxon>ecological metagenomes</taxon>
    </lineage>
</organism>
<name>X1VP42_9ZZZZ</name>
<accession>X1VP42</accession>
<dbReference type="Gene3D" id="3.30.565.10">
    <property type="entry name" value="Histidine kinase-like ATPase, C-terminal domain"/>
    <property type="match status" value="1"/>
</dbReference>
<protein>
    <recommendedName>
        <fullName evidence="2">Histidine kinase/HSP90-like ATPase domain-containing protein</fullName>
    </recommendedName>
</protein>
<evidence type="ECO:0000313" key="1">
    <source>
        <dbReference type="EMBL" id="GAJ10695.1"/>
    </source>
</evidence>
<evidence type="ECO:0008006" key="2">
    <source>
        <dbReference type="Google" id="ProtNLM"/>
    </source>
</evidence>
<comment type="caution">
    <text evidence="1">The sequence shown here is derived from an EMBL/GenBank/DDBJ whole genome shotgun (WGS) entry which is preliminary data.</text>
</comment>
<reference evidence="1" key="1">
    <citation type="journal article" date="2014" name="Front. Microbiol.">
        <title>High frequency of phylogenetically diverse reductive dehalogenase-homologous genes in deep subseafloor sedimentary metagenomes.</title>
        <authorList>
            <person name="Kawai M."/>
            <person name="Futagami T."/>
            <person name="Toyoda A."/>
            <person name="Takaki Y."/>
            <person name="Nishi S."/>
            <person name="Hori S."/>
            <person name="Arai W."/>
            <person name="Tsubouchi T."/>
            <person name="Morono Y."/>
            <person name="Uchiyama I."/>
            <person name="Ito T."/>
            <person name="Fujiyama A."/>
            <person name="Inagaki F."/>
            <person name="Takami H."/>
        </authorList>
    </citation>
    <scope>NUCLEOTIDE SEQUENCE</scope>
    <source>
        <strain evidence="1">Expedition CK06-06</strain>
    </source>
</reference>
<feature type="non-terminal residue" evidence="1">
    <location>
        <position position="127"/>
    </location>
</feature>
<dbReference type="Pfam" id="PF13589">
    <property type="entry name" value="HATPase_c_3"/>
    <property type="match status" value="1"/>
</dbReference>
<dbReference type="AlphaFoldDB" id="X1VP42"/>
<dbReference type="EMBL" id="BARW01034841">
    <property type="protein sequence ID" value="GAJ10695.1"/>
    <property type="molecule type" value="Genomic_DNA"/>
</dbReference>
<proteinExistence type="predicted"/>
<gene>
    <name evidence="1" type="ORF">S12H4_54491</name>
</gene>
<dbReference type="SUPFAM" id="SSF55874">
    <property type="entry name" value="ATPase domain of HSP90 chaperone/DNA topoisomerase II/histidine kinase"/>
    <property type="match status" value="1"/>
</dbReference>